<comment type="caution">
    <text evidence="2">The sequence shown here is derived from an EMBL/GenBank/DDBJ whole genome shotgun (WGS) entry which is preliminary data.</text>
</comment>
<dbReference type="AlphaFoldDB" id="A0A3E2VAE6"/>
<sequence>MKREYAHEPPIVSVTQLNPEQCEVLLHENINAETRTTTGANGEEQTTVYTAQEYTIIIPWRDGIEDSIKANVPAWTEMARKQELEELLPKKLDELDNACRKAIVEGCWVGLADGSIQHFALTEADQINLNVALEAVKAGADGYPYHADGKLCRVFSAADINAVAAAAVAHKLYHTTYFNHAKQWATRAKTADELAGIHYGAQLPEDLSANMAKVIASVSGQ</sequence>
<feature type="domain" description="DUF4376" evidence="1">
    <location>
        <begin position="90"/>
        <end position="176"/>
    </location>
</feature>
<accession>A0A3E2VAE6</accession>
<dbReference type="RefSeq" id="WP_117535147.1">
    <property type="nucleotide sequence ID" value="NZ_QVEZ01000001.1"/>
</dbReference>
<dbReference type="InterPro" id="IPR025484">
    <property type="entry name" value="DUF4376"/>
</dbReference>
<evidence type="ECO:0000313" key="2">
    <source>
        <dbReference type="EMBL" id="RGC07482.1"/>
    </source>
</evidence>
<name>A0A3E2VAE6_9FIRM</name>
<dbReference type="EMBL" id="QVEZ01000001">
    <property type="protein sequence ID" value="RGC07482.1"/>
    <property type="molecule type" value="Genomic_DNA"/>
</dbReference>
<dbReference type="Proteomes" id="UP000261079">
    <property type="component" value="Unassembled WGS sequence"/>
</dbReference>
<evidence type="ECO:0000259" key="1">
    <source>
        <dbReference type="Pfam" id="PF14301"/>
    </source>
</evidence>
<evidence type="ECO:0000313" key="3">
    <source>
        <dbReference type="Proteomes" id="UP000261079"/>
    </source>
</evidence>
<reference evidence="2 3" key="1">
    <citation type="submission" date="2018-08" db="EMBL/GenBank/DDBJ databases">
        <title>A genome reference for cultivated species of the human gut microbiota.</title>
        <authorList>
            <person name="Zou Y."/>
            <person name="Xue W."/>
            <person name="Luo G."/>
        </authorList>
    </citation>
    <scope>NUCLEOTIDE SEQUENCE [LARGE SCALE GENOMIC DNA]</scope>
    <source>
        <strain evidence="2 3">AM42-11AC</strain>
    </source>
</reference>
<protein>
    <recommendedName>
        <fullName evidence="1">DUF4376 domain-containing protein</fullName>
    </recommendedName>
</protein>
<proteinExistence type="predicted"/>
<dbReference type="Pfam" id="PF14301">
    <property type="entry name" value="DUF4376"/>
    <property type="match status" value="1"/>
</dbReference>
<gene>
    <name evidence="2" type="ORF">DW905_02610</name>
</gene>
<organism evidence="2 3">
    <name type="scientific">Faecalibacterium prausnitzii</name>
    <dbReference type="NCBI Taxonomy" id="853"/>
    <lineage>
        <taxon>Bacteria</taxon>
        <taxon>Bacillati</taxon>
        <taxon>Bacillota</taxon>
        <taxon>Clostridia</taxon>
        <taxon>Eubacteriales</taxon>
        <taxon>Oscillospiraceae</taxon>
        <taxon>Faecalibacterium</taxon>
    </lineage>
</organism>